<keyword evidence="1" id="KW-0812">Transmembrane</keyword>
<reference evidence="2" key="1">
    <citation type="journal article" date="2015" name="Nature">
        <title>Complex archaea that bridge the gap between prokaryotes and eukaryotes.</title>
        <authorList>
            <person name="Spang A."/>
            <person name="Saw J.H."/>
            <person name="Jorgensen S.L."/>
            <person name="Zaremba-Niedzwiedzka K."/>
            <person name="Martijn J."/>
            <person name="Lind A.E."/>
            <person name="van Eijk R."/>
            <person name="Schleper C."/>
            <person name="Guy L."/>
            <person name="Ettema T.J."/>
        </authorList>
    </citation>
    <scope>NUCLEOTIDE SEQUENCE</scope>
</reference>
<dbReference type="AlphaFoldDB" id="A0A0F9UG85"/>
<sequence>MQLDPQPPLIGQSVQPLEPAQQSMLSPRKHSGVGIASFVISLVVPVAFAGLTVVIAVVATEAGENVKDKMPILASAGLGMLLVLLAPLVGLGMGIAGCCQTTRNRIFAVLGTVFNATIVLGIAALMAAREVSH</sequence>
<feature type="transmembrane region" description="Helical" evidence="1">
    <location>
        <begin position="106"/>
        <end position="128"/>
    </location>
</feature>
<feature type="transmembrane region" description="Helical" evidence="1">
    <location>
        <begin position="72"/>
        <end position="94"/>
    </location>
</feature>
<evidence type="ECO:0000256" key="1">
    <source>
        <dbReference type="SAM" id="Phobius"/>
    </source>
</evidence>
<protein>
    <submittedName>
        <fullName evidence="2">Uncharacterized protein</fullName>
    </submittedName>
</protein>
<gene>
    <name evidence="2" type="ORF">LCGC14_0226270</name>
</gene>
<comment type="caution">
    <text evidence="2">The sequence shown here is derived from an EMBL/GenBank/DDBJ whole genome shotgun (WGS) entry which is preliminary data.</text>
</comment>
<dbReference type="EMBL" id="LAZR01000108">
    <property type="protein sequence ID" value="KKN90684.1"/>
    <property type="molecule type" value="Genomic_DNA"/>
</dbReference>
<feature type="transmembrane region" description="Helical" evidence="1">
    <location>
        <begin position="33"/>
        <end position="60"/>
    </location>
</feature>
<keyword evidence="1" id="KW-0472">Membrane</keyword>
<evidence type="ECO:0000313" key="2">
    <source>
        <dbReference type="EMBL" id="KKN90684.1"/>
    </source>
</evidence>
<accession>A0A0F9UG85</accession>
<name>A0A0F9UG85_9ZZZZ</name>
<organism evidence="2">
    <name type="scientific">marine sediment metagenome</name>
    <dbReference type="NCBI Taxonomy" id="412755"/>
    <lineage>
        <taxon>unclassified sequences</taxon>
        <taxon>metagenomes</taxon>
        <taxon>ecological metagenomes</taxon>
    </lineage>
</organism>
<proteinExistence type="predicted"/>
<keyword evidence="1" id="KW-1133">Transmembrane helix</keyword>